<dbReference type="HOGENOM" id="CLU_2663888_0_0_5"/>
<evidence type="ECO:0000313" key="1">
    <source>
        <dbReference type="EMBL" id="BAM90235.1"/>
    </source>
</evidence>
<sequence length="84" mass="9276">MFENTRLARMSDGHYCLVRDLGLVKGGKGMRHHEVVVDFSARGIKVFAKQGASALMHRVAAKLAQHGATAKLPALLRVRLREPQ</sequence>
<dbReference type="Proteomes" id="UP000011841">
    <property type="component" value="Chromosome"/>
</dbReference>
<dbReference type="EMBL" id="AP012603">
    <property type="protein sequence ID" value="BAM90235.1"/>
    <property type="molecule type" value="Genomic_DNA"/>
</dbReference>
<protein>
    <submittedName>
        <fullName evidence="1">Uncharacterized protein</fullName>
    </submittedName>
</protein>
<dbReference type="KEGG" id="aol:S58_42490"/>
<proteinExistence type="predicted"/>
<dbReference type="PATRIC" id="fig|1245469.3.peg.4349"/>
<dbReference type="eggNOG" id="ENOG503179Q">
    <property type="taxonomic scope" value="Bacteria"/>
</dbReference>
<reference evidence="1 2" key="1">
    <citation type="journal article" date="2013" name="Appl. Environ. Microbiol.">
        <title>Genome analysis suggests that the soil oligotrophic bacterium Agromonas oligotrophica (Bradyrhizobium oligotrophicum) is a nitrogen-fixing symbiont of Aeschynomene indica.</title>
        <authorList>
            <person name="Okubo T."/>
            <person name="Fukushima S."/>
            <person name="Itakura M."/>
            <person name="Oshima K."/>
            <person name="Longtonglang A."/>
            <person name="Teaumroong N."/>
            <person name="Mitsui H."/>
            <person name="Hattori M."/>
            <person name="Hattori R."/>
            <person name="Hattori T."/>
            <person name="Minamisawa K."/>
        </authorList>
    </citation>
    <scope>NUCLEOTIDE SEQUENCE [LARGE SCALE GENOMIC DNA]</scope>
    <source>
        <strain evidence="1 2">S58</strain>
    </source>
</reference>
<dbReference type="AlphaFoldDB" id="M4ZV76"/>
<keyword evidence="2" id="KW-1185">Reference proteome</keyword>
<organism evidence="1 2">
    <name type="scientific">Bradyrhizobium oligotrophicum S58</name>
    <dbReference type="NCBI Taxonomy" id="1245469"/>
    <lineage>
        <taxon>Bacteria</taxon>
        <taxon>Pseudomonadati</taxon>
        <taxon>Pseudomonadota</taxon>
        <taxon>Alphaproteobacteria</taxon>
        <taxon>Hyphomicrobiales</taxon>
        <taxon>Nitrobacteraceae</taxon>
        <taxon>Bradyrhizobium</taxon>
    </lineage>
</organism>
<evidence type="ECO:0000313" key="2">
    <source>
        <dbReference type="Proteomes" id="UP000011841"/>
    </source>
</evidence>
<name>M4ZV76_9BRAD</name>
<accession>M4ZV76</accession>
<gene>
    <name evidence="1" type="ORF">S58_42490</name>
</gene>